<dbReference type="FunFam" id="3.20.20.140:FF:000036">
    <property type="entry name" value="Carbamoyl-phosphate synthase large chain"/>
    <property type="match status" value="1"/>
</dbReference>
<evidence type="ECO:0000313" key="7">
    <source>
        <dbReference type="EMBL" id="OGG19184.1"/>
    </source>
</evidence>
<evidence type="ECO:0000256" key="3">
    <source>
        <dbReference type="ARBA" id="ARBA00010286"/>
    </source>
</evidence>
<dbReference type="Proteomes" id="UP000176253">
    <property type="component" value="Unassembled WGS sequence"/>
</dbReference>
<feature type="domain" description="Amidohydrolase-related" evidence="6">
    <location>
        <begin position="7"/>
        <end position="290"/>
    </location>
</feature>
<dbReference type="EMBL" id="MFJM01000005">
    <property type="protein sequence ID" value="OGG19184.1"/>
    <property type="molecule type" value="Genomic_DNA"/>
</dbReference>
<dbReference type="PROSITE" id="PS00482">
    <property type="entry name" value="DIHYDROOROTASE_1"/>
    <property type="match status" value="1"/>
</dbReference>
<proteinExistence type="inferred from homology"/>
<evidence type="ECO:0000256" key="2">
    <source>
        <dbReference type="ARBA" id="ARBA00002368"/>
    </source>
</evidence>
<dbReference type="InterPro" id="IPR002195">
    <property type="entry name" value="Dihydroorotase_CS"/>
</dbReference>
<dbReference type="PANTHER" id="PTHR43668:SF2">
    <property type="entry name" value="ALLANTOINASE"/>
    <property type="match status" value="1"/>
</dbReference>
<dbReference type="AlphaFoldDB" id="A0A1F6A3R6"/>
<comment type="caution">
    <text evidence="7">The sequence shown here is derived from an EMBL/GenBank/DDBJ whole genome shotgun (WGS) entry which is preliminary data.</text>
</comment>
<evidence type="ECO:0000259" key="6">
    <source>
        <dbReference type="Pfam" id="PF01979"/>
    </source>
</evidence>
<organism evidence="7 8">
    <name type="scientific">Candidatus Gottesmanbacteria bacterium RIFCSPHIGHO2_02_FULL_39_14</name>
    <dbReference type="NCBI Taxonomy" id="1798383"/>
    <lineage>
        <taxon>Bacteria</taxon>
        <taxon>Candidatus Gottesmaniibacteriota</taxon>
    </lineage>
</organism>
<dbReference type="InterPro" id="IPR011059">
    <property type="entry name" value="Metal-dep_hydrolase_composite"/>
</dbReference>
<dbReference type="SUPFAM" id="SSF51556">
    <property type="entry name" value="Metallo-dependent hydrolases"/>
    <property type="match status" value="1"/>
</dbReference>
<evidence type="ECO:0000256" key="1">
    <source>
        <dbReference type="ARBA" id="ARBA00001947"/>
    </source>
</evidence>
<dbReference type="GO" id="GO:0004038">
    <property type="term" value="F:allantoinase activity"/>
    <property type="evidence" value="ECO:0007669"/>
    <property type="project" value="TreeGrafter"/>
</dbReference>
<reference evidence="7 8" key="1">
    <citation type="journal article" date="2016" name="Nat. Commun.">
        <title>Thousands of microbial genomes shed light on interconnected biogeochemical processes in an aquifer system.</title>
        <authorList>
            <person name="Anantharaman K."/>
            <person name="Brown C.T."/>
            <person name="Hug L.A."/>
            <person name="Sharon I."/>
            <person name="Castelle C.J."/>
            <person name="Probst A.J."/>
            <person name="Thomas B.C."/>
            <person name="Singh A."/>
            <person name="Wilkins M.J."/>
            <person name="Karaoz U."/>
            <person name="Brodie E.L."/>
            <person name="Williams K.H."/>
            <person name="Hubbard S.S."/>
            <person name="Banfield J.F."/>
        </authorList>
    </citation>
    <scope>NUCLEOTIDE SEQUENCE [LARGE SCALE GENOMIC DNA]</scope>
</reference>
<sequence>MAKIVRLPGLVDIHVHFRDPGETHKEDFYTGTLSALANGVTTVFDMPNNLTPVFTEEVLQNKITIARQKAVCDWGLYFGSTGDNLAEFAKVADKVVGLKVYLSLTTGKYVVGDEDKIKAIFASWPKEKVIVFHAEGDRVDLVIKYTEKFGNKVHITHVSTEADLEKIIAAKKNKLSITCDVTPHHLFLTEGDCPCNGETVPNLYFVKPPLASQKDQDFLWQNLTFIDCLSSDHAPHLMEEKQSSRPPAGLPGLDTLLPLMMTAVSQGRLSLNQLIQLTSVSPAKIFSLSQNDSTFVEVDPEEEYQIDNHKLLTKCGWSPFDDWLVKGKVKRVYLRGRKVFEKGQLLVDSGYGKNVI</sequence>
<dbReference type="GO" id="GO:0006145">
    <property type="term" value="P:purine nucleobase catabolic process"/>
    <property type="evidence" value="ECO:0007669"/>
    <property type="project" value="TreeGrafter"/>
</dbReference>
<evidence type="ECO:0000256" key="4">
    <source>
        <dbReference type="ARBA" id="ARBA00022723"/>
    </source>
</evidence>
<dbReference type="GO" id="GO:0046872">
    <property type="term" value="F:metal ion binding"/>
    <property type="evidence" value="ECO:0007669"/>
    <property type="project" value="UniProtKB-KW"/>
</dbReference>
<comment type="similarity">
    <text evidence="3">Belongs to the metallo-dependent hydrolases superfamily. DHOase family. Class I DHOase subfamily.</text>
</comment>
<dbReference type="PROSITE" id="PS00483">
    <property type="entry name" value="DIHYDROOROTASE_2"/>
    <property type="match status" value="1"/>
</dbReference>
<keyword evidence="5" id="KW-0378">Hydrolase</keyword>
<accession>A0A1F6A3R6</accession>
<dbReference type="GO" id="GO:0005737">
    <property type="term" value="C:cytoplasm"/>
    <property type="evidence" value="ECO:0007669"/>
    <property type="project" value="TreeGrafter"/>
</dbReference>
<comment type="function">
    <text evidence="2">Catalyzes the reversible cyclization of carbamoyl aspartate to dihydroorotate.</text>
</comment>
<dbReference type="PANTHER" id="PTHR43668">
    <property type="entry name" value="ALLANTOINASE"/>
    <property type="match status" value="1"/>
</dbReference>
<gene>
    <name evidence="7" type="ORF">A3D78_05525</name>
</gene>
<dbReference type="InterPro" id="IPR006680">
    <property type="entry name" value="Amidohydro-rel"/>
</dbReference>
<dbReference type="InterPro" id="IPR032466">
    <property type="entry name" value="Metal_Hydrolase"/>
</dbReference>
<dbReference type="STRING" id="1798383.A3D78_05525"/>
<evidence type="ECO:0000313" key="8">
    <source>
        <dbReference type="Proteomes" id="UP000176253"/>
    </source>
</evidence>
<dbReference type="SUPFAM" id="SSF51338">
    <property type="entry name" value="Composite domain of metallo-dependent hydrolases"/>
    <property type="match status" value="1"/>
</dbReference>
<dbReference type="Pfam" id="PF01979">
    <property type="entry name" value="Amidohydro_1"/>
    <property type="match status" value="1"/>
</dbReference>
<protein>
    <recommendedName>
        <fullName evidence="6">Amidohydrolase-related domain-containing protein</fullName>
    </recommendedName>
</protein>
<dbReference type="Gene3D" id="3.20.20.140">
    <property type="entry name" value="Metal-dependent hydrolases"/>
    <property type="match status" value="1"/>
</dbReference>
<evidence type="ECO:0000256" key="5">
    <source>
        <dbReference type="ARBA" id="ARBA00022801"/>
    </source>
</evidence>
<comment type="cofactor">
    <cofactor evidence="1">
        <name>Zn(2+)</name>
        <dbReference type="ChEBI" id="CHEBI:29105"/>
    </cofactor>
</comment>
<dbReference type="InterPro" id="IPR050138">
    <property type="entry name" value="DHOase/Allantoinase_Hydrolase"/>
</dbReference>
<keyword evidence="4" id="KW-0479">Metal-binding</keyword>
<name>A0A1F6A3R6_9BACT</name>